<dbReference type="GO" id="GO:0022857">
    <property type="term" value="F:transmembrane transporter activity"/>
    <property type="evidence" value="ECO:0007669"/>
    <property type="project" value="InterPro"/>
</dbReference>
<evidence type="ECO:0000256" key="1">
    <source>
        <dbReference type="SAM" id="Phobius"/>
    </source>
</evidence>
<dbReference type="AlphaFoldDB" id="A0A7C5Q434"/>
<name>A0A7C5Q434_CALS0</name>
<sequence>MQVDIVCSCVVLNKKYRASFMVGMRLISLTSGASMAALALVLAVLPLSFPFPPVPYLRFDPAEIPVFIALLGFGPASGMLAAIIYYLALLAVGEFTPIGPTLKFLAVLSSVVGFWAGSRLLSSKGMASMVGAGVVVGIFLRVVVMTAANYVVLVAMFPEFLNFATATLSAFLGIRLTSDLQGLFLVLLFTAVYNILHMALSLIPTVVALNTVHKAKALGSVWVPWVVKASRPRDKS</sequence>
<feature type="transmembrane region" description="Helical" evidence="1">
    <location>
        <begin position="127"/>
        <end position="153"/>
    </location>
</feature>
<organism evidence="2">
    <name type="scientific">Caldiarchaeum subterraneum</name>
    <dbReference type="NCBI Taxonomy" id="311458"/>
    <lineage>
        <taxon>Archaea</taxon>
        <taxon>Nitrososphaerota</taxon>
        <taxon>Candidatus Caldarchaeales</taxon>
        <taxon>Candidatus Caldarchaeaceae</taxon>
        <taxon>Candidatus Caldarchaeum</taxon>
    </lineage>
</organism>
<dbReference type="InterPro" id="IPR024529">
    <property type="entry name" value="ECF_trnsprt_substrate-spec"/>
</dbReference>
<keyword evidence="1" id="KW-0812">Transmembrane</keyword>
<accession>A0A7C5Q434</accession>
<keyword evidence="1" id="KW-1133">Transmembrane helix</keyword>
<dbReference type="Pfam" id="PF12822">
    <property type="entry name" value="ECF_trnsprt"/>
    <property type="match status" value="1"/>
</dbReference>
<dbReference type="Gene3D" id="1.10.1760.20">
    <property type="match status" value="1"/>
</dbReference>
<protein>
    <submittedName>
        <fullName evidence="2">ECF transporter S component</fullName>
    </submittedName>
</protein>
<dbReference type="EMBL" id="DRWN01000027">
    <property type="protein sequence ID" value="HHK68249.1"/>
    <property type="molecule type" value="Genomic_DNA"/>
</dbReference>
<proteinExistence type="predicted"/>
<gene>
    <name evidence="2" type="ORF">ENM11_03720</name>
</gene>
<feature type="transmembrane region" description="Helical" evidence="1">
    <location>
        <begin position="104"/>
        <end position="121"/>
    </location>
</feature>
<feature type="transmembrane region" description="Helical" evidence="1">
    <location>
        <begin position="26"/>
        <end position="47"/>
    </location>
</feature>
<feature type="transmembrane region" description="Helical" evidence="1">
    <location>
        <begin position="67"/>
        <end position="92"/>
    </location>
</feature>
<keyword evidence="1" id="KW-0472">Membrane</keyword>
<reference evidence="2" key="1">
    <citation type="journal article" date="2020" name="mSystems">
        <title>Genome- and Community-Level Interaction Insights into Carbon Utilization and Element Cycling Functions of Hydrothermarchaeota in Hydrothermal Sediment.</title>
        <authorList>
            <person name="Zhou Z."/>
            <person name="Liu Y."/>
            <person name="Xu W."/>
            <person name="Pan J."/>
            <person name="Luo Z.H."/>
            <person name="Li M."/>
        </authorList>
    </citation>
    <scope>NUCLEOTIDE SEQUENCE [LARGE SCALE GENOMIC DNA]</scope>
    <source>
        <strain evidence="2">SpSt-1056</strain>
    </source>
</reference>
<feature type="transmembrane region" description="Helical" evidence="1">
    <location>
        <begin position="183"/>
        <end position="209"/>
    </location>
</feature>
<evidence type="ECO:0000313" key="2">
    <source>
        <dbReference type="EMBL" id="HHK68249.1"/>
    </source>
</evidence>
<feature type="transmembrane region" description="Helical" evidence="1">
    <location>
        <begin position="160"/>
        <end position="177"/>
    </location>
</feature>
<comment type="caution">
    <text evidence="2">The sequence shown here is derived from an EMBL/GenBank/DDBJ whole genome shotgun (WGS) entry which is preliminary data.</text>
</comment>